<sequence length="139" mass="16382">LKLSIMFIQSTYFMMVKSNFFSAFLTVITGIIQSIVFCANENTIWLLHLLLYIYIYIYSLLYVNVDTLTNPENAREKSVFIFDDIMMTHKMTKKLKPDVEKYSKLVENKYIILKYGKHSSFASRLLILILLMHLFSSVR</sequence>
<feature type="non-terminal residue" evidence="2">
    <location>
        <position position="1"/>
    </location>
</feature>
<keyword evidence="1" id="KW-0812">Transmembrane</keyword>
<dbReference type="AlphaFoldDB" id="A0AAD7ZX96"/>
<accession>A0AAD7ZX96</accession>
<comment type="caution">
    <text evidence="2">The sequence shown here is derived from an EMBL/GenBank/DDBJ whole genome shotgun (WGS) entry which is preliminary data.</text>
</comment>
<name>A0AAD7ZX96_DIPPU</name>
<keyword evidence="1" id="KW-0472">Membrane</keyword>
<reference evidence="2" key="2">
    <citation type="submission" date="2023-05" db="EMBL/GenBank/DDBJ databases">
        <authorList>
            <person name="Fouks B."/>
        </authorList>
    </citation>
    <scope>NUCLEOTIDE SEQUENCE</scope>
    <source>
        <strain evidence="2">Stay&amp;Tobe</strain>
        <tissue evidence="2">Testes</tissue>
    </source>
</reference>
<evidence type="ECO:0000256" key="1">
    <source>
        <dbReference type="SAM" id="Phobius"/>
    </source>
</evidence>
<gene>
    <name evidence="2" type="ORF">L9F63_018724</name>
</gene>
<evidence type="ECO:0000313" key="3">
    <source>
        <dbReference type="Proteomes" id="UP001233999"/>
    </source>
</evidence>
<feature type="transmembrane region" description="Helical" evidence="1">
    <location>
        <begin position="20"/>
        <end position="39"/>
    </location>
</feature>
<dbReference type="Proteomes" id="UP001233999">
    <property type="component" value="Unassembled WGS sequence"/>
</dbReference>
<organism evidence="2 3">
    <name type="scientific">Diploptera punctata</name>
    <name type="common">Pacific beetle cockroach</name>
    <dbReference type="NCBI Taxonomy" id="6984"/>
    <lineage>
        <taxon>Eukaryota</taxon>
        <taxon>Metazoa</taxon>
        <taxon>Ecdysozoa</taxon>
        <taxon>Arthropoda</taxon>
        <taxon>Hexapoda</taxon>
        <taxon>Insecta</taxon>
        <taxon>Pterygota</taxon>
        <taxon>Neoptera</taxon>
        <taxon>Polyneoptera</taxon>
        <taxon>Dictyoptera</taxon>
        <taxon>Blattodea</taxon>
        <taxon>Blaberoidea</taxon>
        <taxon>Blaberidae</taxon>
        <taxon>Diplopterinae</taxon>
        <taxon>Diploptera</taxon>
    </lineage>
</organism>
<reference evidence="2" key="1">
    <citation type="journal article" date="2023" name="IScience">
        <title>Live-bearing cockroach genome reveals convergent evolutionary mechanisms linked to viviparity in insects and beyond.</title>
        <authorList>
            <person name="Fouks B."/>
            <person name="Harrison M.C."/>
            <person name="Mikhailova A.A."/>
            <person name="Marchal E."/>
            <person name="English S."/>
            <person name="Carruthers M."/>
            <person name="Jennings E.C."/>
            <person name="Chiamaka E.L."/>
            <person name="Frigard R.A."/>
            <person name="Pippel M."/>
            <person name="Attardo G.M."/>
            <person name="Benoit J.B."/>
            <person name="Bornberg-Bauer E."/>
            <person name="Tobe S.S."/>
        </authorList>
    </citation>
    <scope>NUCLEOTIDE SEQUENCE</scope>
    <source>
        <strain evidence="2">Stay&amp;Tobe</strain>
    </source>
</reference>
<evidence type="ECO:0000313" key="2">
    <source>
        <dbReference type="EMBL" id="KAJ9587852.1"/>
    </source>
</evidence>
<protein>
    <submittedName>
        <fullName evidence="2">Uncharacterized protein</fullName>
    </submittedName>
</protein>
<feature type="non-terminal residue" evidence="2">
    <location>
        <position position="139"/>
    </location>
</feature>
<keyword evidence="1" id="KW-1133">Transmembrane helix</keyword>
<keyword evidence="3" id="KW-1185">Reference proteome</keyword>
<dbReference type="EMBL" id="JASPKZ010006058">
    <property type="protein sequence ID" value="KAJ9587852.1"/>
    <property type="molecule type" value="Genomic_DNA"/>
</dbReference>
<feature type="transmembrane region" description="Helical" evidence="1">
    <location>
        <begin position="45"/>
        <end position="65"/>
    </location>
</feature>
<proteinExistence type="predicted"/>